<reference evidence="1" key="1">
    <citation type="submission" date="2021-08" db="EMBL/GenBank/DDBJ databases">
        <title>The first chromosome-level gecko genome reveals the dynamic sex chromosomes of Neotropical dwarf geckos (Sphaerodactylidae: Sphaerodactylus).</title>
        <authorList>
            <person name="Pinto B.J."/>
            <person name="Keating S.E."/>
            <person name="Gamble T."/>
        </authorList>
    </citation>
    <scope>NUCLEOTIDE SEQUENCE</scope>
    <source>
        <strain evidence="1">TG3544</strain>
    </source>
</reference>
<evidence type="ECO:0000313" key="1">
    <source>
        <dbReference type="EMBL" id="KAH8010514.1"/>
    </source>
</evidence>
<dbReference type="Proteomes" id="UP000827872">
    <property type="component" value="Linkage Group LG11"/>
</dbReference>
<proteinExistence type="predicted"/>
<sequence length="165" mass="18855">MIEGKAVPVPPRKTKTSRPKLQRKCLKEDPFKGDPAEAIPSRRGSSTSRRQSTRRPSSELLETAPQCDPAEAIPSRRVSTVSRRPSSRLMSVETAPQYKYTSMEIIHTLYNWKYGYPCRPTECKDHVNGEGLARFTTVKYNMPNSNNLVKECSQEQRRCFRAMSM</sequence>
<dbReference type="EMBL" id="CM037624">
    <property type="protein sequence ID" value="KAH8010514.1"/>
    <property type="molecule type" value="Genomic_DNA"/>
</dbReference>
<name>A0ACB8FU71_9SAUR</name>
<comment type="caution">
    <text evidence="1">The sequence shown here is derived from an EMBL/GenBank/DDBJ whole genome shotgun (WGS) entry which is preliminary data.</text>
</comment>
<protein>
    <submittedName>
        <fullName evidence="1">Uncharacterized protein</fullName>
    </submittedName>
</protein>
<gene>
    <name evidence="1" type="ORF">K3G42_006238</name>
</gene>
<evidence type="ECO:0000313" key="2">
    <source>
        <dbReference type="Proteomes" id="UP000827872"/>
    </source>
</evidence>
<accession>A0ACB8FU71</accession>
<keyword evidence="2" id="KW-1185">Reference proteome</keyword>
<organism evidence="1 2">
    <name type="scientific">Sphaerodactylus townsendi</name>
    <dbReference type="NCBI Taxonomy" id="933632"/>
    <lineage>
        <taxon>Eukaryota</taxon>
        <taxon>Metazoa</taxon>
        <taxon>Chordata</taxon>
        <taxon>Craniata</taxon>
        <taxon>Vertebrata</taxon>
        <taxon>Euteleostomi</taxon>
        <taxon>Lepidosauria</taxon>
        <taxon>Squamata</taxon>
        <taxon>Bifurcata</taxon>
        <taxon>Gekkota</taxon>
        <taxon>Sphaerodactylidae</taxon>
        <taxon>Sphaerodactylus</taxon>
    </lineage>
</organism>